<evidence type="ECO:0000313" key="6">
    <source>
        <dbReference type="EMBL" id="ABI68972.1"/>
    </source>
</evidence>
<organism evidence="6 7">
    <name type="scientific">Syntrophomonas wolfei subsp. wolfei (strain DSM 2245B / Goettingen)</name>
    <dbReference type="NCBI Taxonomy" id="335541"/>
    <lineage>
        <taxon>Bacteria</taxon>
        <taxon>Bacillati</taxon>
        <taxon>Bacillota</taxon>
        <taxon>Clostridia</taxon>
        <taxon>Eubacteriales</taxon>
        <taxon>Syntrophomonadaceae</taxon>
        <taxon>Syntrophomonas</taxon>
    </lineage>
</organism>
<dbReference type="SFLD" id="SFLDG01060">
    <property type="entry name" value="BATS_domain_containing"/>
    <property type="match status" value="1"/>
</dbReference>
<proteinExistence type="predicted"/>
<dbReference type="Pfam" id="PF04055">
    <property type="entry name" value="Radical_SAM"/>
    <property type="match status" value="1"/>
</dbReference>
<dbReference type="PANTHER" id="PTHR43726">
    <property type="entry name" value="3-METHYLORNITHINE SYNTHASE"/>
    <property type="match status" value="1"/>
</dbReference>
<dbReference type="InterPro" id="IPR006638">
    <property type="entry name" value="Elp3/MiaA/NifB-like_rSAM"/>
</dbReference>
<dbReference type="GO" id="GO:0046872">
    <property type="term" value="F:metal ion binding"/>
    <property type="evidence" value="ECO:0007669"/>
    <property type="project" value="UniProtKB-KW"/>
</dbReference>
<dbReference type="HOGENOM" id="CLU_033172_0_0_9"/>
<dbReference type="PROSITE" id="PS51918">
    <property type="entry name" value="RADICAL_SAM"/>
    <property type="match status" value="1"/>
</dbReference>
<keyword evidence="4" id="KW-0411">Iron-sulfur</keyword>
<dbReference type="PANTHER" id="PTHR43726:SF1">
    <property type="entry name" value="BIOTIN SYNTHASE"/>
    <property type="match status" value="1"/>
</dbReference>
<dbReference type="InterPro" id="IPR007197">
    <property type="entry name" value="rSAM"/>
</dbReference>
<dbReference type="STRING" id="335541.Swol_1674"/>
<dbReference type="CDD" id="cd01335">
    <property type="entry name" value="Radical_SAM"/>
    <property type="match status" value="1"/>
</dbReference>
<dbReference type="InterPro" id="IPR058240">
    <property type="entry name" value="rSAM_sf"/>
</dbReference>
<dbReference type="SFLD" id="SFLDS00029">
    <property type="entry name" value="Radical_SAM"/>
    <property type="match status" value="1"/>
</dbReference>
<dbReference type="SMART" id="SM00729">
    <property type="entry name" value="Elp3"/>
    <property type="match status" value="1"/>
</dbReference>
<feature type="domain" description="Radical SAM core" evidence="5">
    <location>
        <begin position="47"/>
        <end position="276"/>
    </location>
</feature>
<dbReference type="Gene3D" id="3.20.20.70">
    <property type="entry name" value="Aldolase class I"/>
    <property type="match status" value="1"/>
</dbReference>
<evidence type="ECO:0000313" key="7">
    <source>
        <dbReference type="Proteomes" id="UP000001968"/>
    </source>
</evidence>
<gene>
    <name evidence="6" type="ordered locus">Swol_1674</name>
</gene>
<dbReference type="GO" id="GO:0051536">
    <property type="term" value="F:iron-sulfur cluster binding"/>
    <property type="evidence" value="ECO:0007669"/>
    <property type="project" value="UniProtKB-KW"/>
</dbReference>
<dbReference type="RefSeq" id="WP_011641070.1">
    <property type="nucleotide sequence ID" value="NC_008346.1"/>
</dbReference>
<keyword evidence="3" id="KW-0408">Iron</keyword>
<name>Q0AWD2_SYNWW</name>
<dbReference type="SFLD" id="SFLDG01279">
    <property type="entry name" value="HMD_cofactor_maturase_(HmdB-li"/>
    <property type="match status" value="1"/>
</dbReference>
<accession>Q0AWD2</accession>
<dbReference type="InterPro" id="IPR034422">
    <property type="entry name" value="HydE/PylB-like"/>
</dbReference>
<keyword evidence="7" id="KW-1185">Reference proteome</keyword>
<dbReference type="InterPro" id="IPR023858">
    <property type="entry name" value="HcgA-like"/>
</dbReference>
<dbReference type="SFLD" id="SFLDF00330">
    <property type="entry name" value="HMD_cofactor_maturase_(HmdB-li"/>
    <property type="match status" value="1"/>
</dbReference>
<dbReference type="OrthoDB" id="9802027at2"/>
<dbReference type="GO" id="GO:0016740">
    <property type="term" value="F:transferase activity"/>
    <property type="evidence" value="ECO:0007669"/>
    <property type="project" value="TreeGrafter"/>
</dbReference>
<dbReference type="KEGG" id="swo:Swol_1674"/>
<dbReference type="InterPro" id="IPR013785">
    <property type="entry name" value="Aldolase_TIM"/>
</dbReference>
<dbReference type="AlphaFoldDB" id="Q0AWD2"/>
<dbReference type="EMBL" id="CP000448">
    <property type="protein sequence ID" value="ABI68972.1"/>
    <property type="molecule type" value="Genomic_DNA"/>
</dbReference>
<evidence type="ECO:0000256" key="2">
    <source>
        <dbReference type="ARBA" id="ARBA00022723"/>
    </source>
</evidence>
<sequence>MARFERILEKSKNEAINEEEALYIFKETEQEEKATELLQTARFVREKIMGNTFKWSGGIARVLRCNLKPLCQYCPYWRKKGDEPLGIEEILKGVDYIARHGLQEFHLSGGTTLRSDGSDVLEIVTAIRTAGYNDMEIDINCGAAMSFDTLKELKQLGVKLVRSVFETINPQVFNKVKPGDDLEEKKKFARLIGEAGLGLGTGIMAGLSPNETKYQDYVDFIFYIKHYEHLKSVYVSKFFPFNGIPMKDHPSCSDWEAARLVAVMRLVLRDKDIGGAAGWGRDNYPTPLMAGAGNRVGGIHINRTPHYHVYQNEEYLYEDNMEFHNHMESTSKKLKELGVEVTL</sequence>
<evidence type="ECO:0000259" key="5">
    <source>
        <dbReference type="PROSITE" id="PS51918"/>
    </source>
</evidence>
<reference evidence="7" key="1">
    <citation type="journal article" date="2010" name="Environ. Microbiol.">
        <title>The genome of Syntrophomonas wolfei: new insights into syntrophic metabolism and biohydrogen production.</title>
        <authorList>
            <person name="Sieber J.R."/>
            <person name="Sims D.R."/>
            <person name="Han C."/>
            <person name="Kim E."/>
            <person name="Lykidis A."/>
            <person name="Lapidus A.L."/>
            <person name="McDonnald E."/>
            <person name="Rohlin L."/>
            <person name="Culley D.E."/>
            <person name="Gunsalus R."/>
            <person name="McInerney M.J."/>
        </authorList>
    </citation>
    <scope>NUCLEOTIDE SEQUENCE [LARGE SCALE GENOMIC DNA]</scope>
    <source>
        <strain evidence="7">DSM 2245B / Goettingen</strain>
    </source>
</reference>
<dbReference type="UniPathway" id="UPA00078">
    <property type="reaction ID" value="UER00162"/>
</dbReference>
<dbReference type="SUPFAM" id="SSF102114">
    <property type="entry name" value="Radical SAM enzymes"/>
    <property type="match status" value="1"/>
</dbReference>
<dbReference type="Proteomes" id="UP000001968">
    <property type="component" value="Chromosome"/>
</dbReference>
<keyword evidence="1" id="KW-0949">S-adenosyl-L-methionine</keyword>
<evidence type="ECO:0000256" key="3">
    <source>
        <dbReference type="ARBA" id="ARBA00023004"/>
    </source>
</evidence>
<evidence type="ECO:0000256" key="1">
    <source>
        <dbReference type="ARBA" id="ARBA00022691"/>
    </source>
</evidence>
<dbReference type="GO" id="GO:0009102">
    <property type="term" value="P:biotin biosynthetic process"/>
    <property type="evidence" value="ECO:0007669"/>
    <property type="project" value="UniProtKB-UniPathway"/>
</dbReference>
<protein>
    <recommendedName>
        <fullName evidence="5">Radical SAM core domain-containing protein</fullName>
    </recommendedName>
</protein>
<dbReference type="eggNOG" id="COG0502">
    <property type="taxonomic scope" value="Bacteria"/>
</dbReference>
<evidence type="ECO:0000256" key="4">
    <source>
        <dbReference type="ARBA" id="ARBA00023014"/>
    </source>
</evidence>
<keyword evidence="2" id="KW-0479">Metal-binding</keyword>